<sequence>MRPEDEARASEAGAEPLRIVLHRVAEEAATLANDITSLDRAIGQALTVTDMGALDGLQRADAIRQGLEGLSNFLTRLARTVEPGVICDPVRAAEGMALRAQVQRLAGLAPTSFPGRDDAGTDLWD</sequence>
<reference evidence="1 2" key="1">
    <citation type="submission" date="2018-07" db="EMBL/GenBank/DDBJ databases">
        <authorList>
            <person name="Zhang Y."/>
            <person name="Wang L."/>
            <person name="Ma S."/>
        </authorList>
    </citation>
    <scope>NUCLEOTIDE SEQUENCE [LARGE SCALE GENOMIC DNA]</scope>
    <source>
        <strain evidence="1 2">4-2</strain>
    </source>
</reference>
<protein>
    <recommendedName>
        <fullName evidence="3">Chemotaxis protein</fullName>
    </recommendedName>
</protein>
<evidence type="ECO:0000313" key="1">
    <source>
        <dbReference type="EMBL" id="RMC31326.1"/>
    </source>
</evidence>
<dbReference type="OrthoDB" id="7859203at2"/>
<dbReference type="AlphaFoldDB" id="A0A3M0M112"/>
<keyword evidence="2" id="KW-1185">Reference proteome</keyword>
<organism evidence="1 2">
    <name type="scientific">Paracoccus alkanivorans</name>
    <dbReference type="NCBI Taxonomy" id="2116655"/>
    <lineage>
        <taxon>Bacteria</taxon>
        <taxon>Pseudomonadati</taxon>
        <taxon>Pseudomonadota</taxon>
        <taxon>Alphaproteobacteria</taxon>
        <taxon>Rhodobacterales</taxon>
        <taxon>Paracoccaceae</taxon>
        <taxon>Paracoccus</taxon>
    </lineage>
</organism>
<evidence type="ECO:0008006" key="3">
    <source>
        <dbReference type="Google" id="ProtNLM"/>
    </source>
</evidence>
<name>A0A3M0M112_9RHOB</name>
<accession>A0A3M0M112</accession>
<proteinExistence type="predicted"/>
<evidence type="ECO:0000313" key="2">
    <source>
        <dbReference type="Proteomes" id="UP000273516"/>
    </source>
</evidence>
<gene>
    <name evidence="1" type="ORF">C9E81_20540</name>
</gene>
<dbReference type="RefSeq" id="WP_122114229.1">
    <property type="nucleotide sequence ID" value="NZ_QOKZ01000012.1"/>
</dbReference>
<dbReference type="EMBL" id="QOKZ01000012">
    <property type="protein sequence ID" value="RMC31326.1"/>
    <property type="molecule type" value="Genomic_DNA"/>
</dbReference>
<dbReference type="Proteomes" id="UP000273516">
    <property type="component" value="Unassembled WGS sequence"/>
</dbReference>
<comment type="caution">
    <text evidence="1">The sequence shown here is derived from an EMBL/GenBank/DDBJ whole genome shotgun (WGS) entry which is preliminary data.</text>
</comment>